<evidence type="ECO:0000256" key="1">
    <source>
        <dbReference type="ARBA" id="ARBA00022737"/>
    </source>
</evidence>
<sequence>MTSRPARLGALAGALLLLGAALPANADLVAGLAALRLHHPREARVHFMNAVRADPRDPAARLLLARTALLLGDGVAAAGEIGQARSLGAPAATSHHLLAEALLLQGQAQAALAEADSASIPARYAVYAARIRARAHAMLGENGSAAVDFSGALRIAPGNAALWVDLARFRRATGETAGAVEASAHAVELDPRDPETLLVRGQMVRDQFGLVASLPWFDRAIAIDPGYAPALIEKAATLGDLGRYQAMLAACRAALAIDPGNARIFYLQSVTAARAGRFDLARAMLNRVGERLSGAPGAMLLSATLSIHEGAFEQAADRLDDLLDEQPDNLAARRLLGLARWRAGDPAAAIEALAPLASRGDSYALLLTGRAHERLGDRAAAAPFLDRAAVARGDGGGPIDPSTPLATLAAEAASGDARAVARYVRGLLIAGNGGAALAEAQRLLRGNPGAPGAHMLVGEVLAATQRWGDAAHAYKDAASLQFSEGVALRLADAQARAGDAAAGAATLSLFLAQNPRSIPALNAASDAMLAAGAWAQAEAVIRSVRRRIGNGDLLLLNNAAWAANGAGDQARALRFARLAFSRQPASPALADTLGAISAEGGDRAYGVALIEQALAIAPNDPAFRQHLVRARSADGEL</sequence>
<dbReference type="InterPro" id="IPR051012">
    <property type="entry name" value="CellSynth/LPSAsmb/PSIAsmb"/>
</dbReference>
<gene>
    <name evidence="5" type="ORF">DI623_00035</name>
</gene>
<comment type="caution">
    <text evidence="5">The sequence shown here is derived from an EMBL/GenBank/DDBJ whole genome shotgun (WGS) entry which is preliminary data.</text>
</comment>
<dbReference type="EMBL" id="QFNN01000001">
    <property type="protein sequence ID" value="PZO92192.1"/>
    <property type="molecule type" value="Genomic_DNA"/>
</dbReference>
<evidence type="ECO:0000313" key="5">
    <source>
        <dbReference type="EMBL" id="PZO92192.1"/>
    </source>
</evidence>
<dbReference type="PANTHER" id="PTHR45586">
    <property type="entry name" value="TPR REPEAT-CONTAINING PROTEIN PA4667"/>
    <property type="match status" value="1"/>
</dbReference>
<dbReference type="PANTHER" id="PTHR45586:SF1">
    <property type="entry name" value="LIPOPOLYSACCHARIDE ASSEMBLY PROTEIN B"/>
    <property type="match status" value="1"/>
</dbReference>
<evidence type="ECO:0008006" key="7">
    <source>
        <dbReference type="Google" id="ProtNLM"/>
    </source>
</evidence>
<evidence type="ECO:0000256" key="2">
    <source>
        <dbReference type="ARBA" id="ARBA00022803"/>
    </source>
</evidence>
<evidence type="ECO:0000313" key="6">
    <source>
        <dbReference type="Proteomes" id="UP000249066"/>
    </source>
</evidence>
<dbReference type="SMART" id="SM00028">
    <property type="entry name" value="TPR"/>
    <property type="match status" value="6"/>
</dbReference>
<protein>
    <recommendedName>
        <fullName evidence="7">Tetratricopeptide repeat protein</fullName>
    </recommendedName>
</protein>
<evidence type="ECO:0000256" key="3">
    <source>
        <dbReference type="PROSITE-ProRule" id="PRU00339"/>
    </source>
</evidence>
<organism evidence="5 6">
    <name type="scientific">Sphingomonas sanxanigenens</name>
    <dbReference type="NCBI Taxonomy" id="397260"/>
    <lineage>
        <taxon>Bacteria</taxon>
        <taxon>Pseudomonadati</taxon>
        <taxon>Pseudomonadota</taxon>
        <taxon>Alphaproteobacteria</taxon>
        <taxon>Sphingomonadales</taxon>
        <taxon>Sphingomonadaceae</taxon>
        <taxon>Sphingomonas</taxon>
    </lineage>
</organism>
<keyword evidence="2 3" id="KW-0802">TPR repeat</keyword>
<dbReference type="Pfam" id="PF13181">
    <property type="entry name" value="TPR_8"/>
    <property type="match status" value="1"/>
</dbReference>
<dbReference type="Pfam" id="PF13432">
    <property type="entry name" value="TPR_16"/>
    <property type="match status" value="3"/>
</dbReference>
<feature type="chain" id="PRO_5015877108" description="Tetratricopeptide repeat protein" evidence="4">
    <location>
        <begin position="27"/>
        <end position="637"/>
    </location>
</feature>
<reference evidence="5 6" key="1">
    <citation type="submission" date="2017-08" db="EMBL/GenBank/DDBJ databases">
        <title>Infants hospitalized years apart are colonized by the same room-sourced microbial strains.</title>
        <authorList>
            <person name="Brooks B."/>
            <person name="Olm M.R."/>
            <person name="Firek B.A."/>
            <person name="Baker R."/>
            <person name="Thomas B.C."/>
            <person name="Morowitz M.J."/>
            <person name="Banfield J.F."/>
        </authorList>
    </citation>
    <scope>NUCLEOTIDE SEQUENCE [LARGE SCALE GENOMIC DNA]</scope>
    <source>
        <strain evidence="5">S2_018_000_R2_101</strain>
    </source>
</reference>
<dbReference type="PROSITE" id="PS50005">
    <property type="entry name" value="TPR"/>
    <property type="match status" value="1"/>
</dbReference>
<name>A0A2W5AFY2_9SPHN</name>
<accession>A0A2W5AFY2</accession>
<dbReference type="InterPro" id="IPR019734">
    <property type="entry name" value="TPR_rpt"/>
</dbReference>
<dbReference type="SUPFAM" id="SSF48452">
    <property type="entry name" value="TPR-like"/>
    <property type="match status" value="3"/>
</dbReference>
<dbReference type="AlphaFoldDB" id="A0A2W5AFY2"/>
<dbReference type="Proteomes" id="UP000249066">
    <property type="component" value="Unassembled WGS sequence"/>
</dbReference>
<keyword evidence="4" id="KW-0732">Signal</keyword>
<evidence type="ECO:0000256" key="4">
    <source>
        <dbReference type="SAM" id="SignalP"/>
    </source>
</evidence>
<feature type="repeat" description="TPR" evidence="3">
    <location>
        <begin position="160"/>
        <end position="193"/>
    </location>
</feature>
<keyword evidence="1" id="KW-0677">Repeat</keyword>
<proteinExistence type="predicted"/>
<dbReference type="Gene3D" id="1.25.40.10">
    <property type="entry name" value="Tetratricopeptide repeat domain"/>
    <property type="match status" value="5"/>
</dbReference>
<feature type="signal peptide" evidence="4">
    <location>
        <begin position="1"/>
        <end position="26"/>
    </location>
</feature>
<dbReference type="InterPro" id="IPR011990">
    <property type="entry name" value="TPR-like_helical_dom_sf"/>
</dbReference>